<dbReference type="PANTHER" id="PTHR30349:SF41">
    <property type="entry name" value="INTEGRASE_RECOMBINASE PROTEIN MJ0367-RELATED"/>
    <property type="match status" value="1"/>
</dbReference>
<dbReference type="GO" id="GO:0003677">
    <property type="term" value="F:DNA binding"/>
    <property type="evidence" value="ECO:0007669"/>
    <property type="project" value="UniProtKB-KW"/>
</dbReference>
<dbReference type="EMBL" id="JABCMA010000028">
    <property type="protein sequence ID" value="NMR75722.1"/>
    <property type="molecule type" value="Genomic_DNA"/>
</dbReference>
<dbReference type="CDD" id="cd01184">
    <property type="entry name" value="INT_C_like_1"/>
    <property type="match status" value="1"/>
</dbReference>
<evidence type="ECO:0000256" key="2">
    <source>
        <dbReference type="ARBA" id="ARBA00022908"/>
    </source>
</evidence>
<dbReference type="InterPro" id="IPR010998">
    <property type="entry name" value="Integrase_recombinase_N"/>
</dbReference>
<proteinExistence type="inferred from homology"/>
<dbReference type="InterPro" id="IPR013762">
    <property type="entry name" value="Integrase-like_cat_sf"/>
</dbReference>
<evidence type="ECO:0000259" key="5">
    <source>
        <dbReference type="PROSITE" id="PS51898"/>
    </source>
</evidence>
<dbReference type="Gene3D" id="1.10.443.10">
    <property type="entry name" value="Intergrase catalytic core"/>
    <property type="match status" value="1"/>
</dbReference>
<dbReference type="Pfam" id="PF00589">
    <property type="entry name" value="Phage_integrase"/>
    <property type="match status" value="1"/>
</dbReference>
<dbReference type="GO" id="GO:0015074">
    <property type="term" value="P:DNA integration"/>
    <property type="evidence" value="ECO:0007669"/>
    <property type="project" value="UniProtKB-KW"/>
</dbReference>
<organism evidence="6 7">
    <name type="scientific">Vibrio alginolyticus</name>
    <dbReference type="NCBI Taxonomy" id="663"/>
    <lineage>
        <taxon>Bacteria</taxon>
        <taxon>Pseudomonadati</taxon>
        <taxon>Pseudomonadota</taxon>
        <taxon>Gammaproteobacteria</taxon>
        <taxon>Vibrionales</taxon>
        <taxon>Vibrionaceae</taxon>
        <taxon>Vibrio</taxon>
    </lineage>
</organism>
<keyword evidence="2" id="KW-0229">DNA integration</keyword>
<dbReference type="RefSeq" id="WP_169628980.1">
    <property type="nucleotide sequence ID" value="NZ_JABCMA010000028.1"/>
</dbReference>
<keyword evidence="3" id="KW-0238">DNA-binding</keyword>
<feature type="domain" description="Tyr recombinase" evidence="5">
    <location>
        <begin position="223"/>
        <end position="416"/>
    </location>
</feature>
<keyword evidence="4" id="KW-0233">DNA recombination</keyword>
<evidence type="ECO:0000256" key="1">
    <source>
        <dbReference type="ARBA" id="ARBA00008857"/>
    </source>
</evidence>
<dbReference type="Proteomes" id="UP000565155">
    <property type="component" value="Unassembled WGS sequence"/>
</dbReference>
<evidence type="ECO:0000256" key="3">
    <source>
        <dbReference type="ARBA" id="ARBA00023125"/>
    </source>
</evidence>
<accession>A0A7Y0MYI2</accession>
<protein>
    <submittedName>
        <fullName evidence="6">Site-specific integrase</fullName>
    </submittedName>
</protein>
<dbReference type="InterPro" id="IPR011010">
    <property type="entry name" value="DNA_brk_join_enz"/>
</dbReference>
<dbReference type="Pfam" id="PF20172">
    <property type="entry name" value="DUF6538"/>
    <property type="match status" value="1"/>
</dbReference>
<dbReference type="InterPro" id="IPR046668">
    <property type="entry name" value="DUF6538"/>
</dbReference>
<name>A0A7Y0MYI2_VIBAL</name>
<comment type="similarity">
    <text evidence="1">Belongs to the 'phage' integrase family.</text>
</comment>
<dbReference type="AlphaFoldDB" id="A0A7Y0MYI2"/>
<dbReference type="GO" id="GO:0006310">
    <property type="term" value="P:DNA recombination"/>
    <property type="evidence" value="ECO:0007669"/>
    <property type="project" value="UniProtKB-KW"/>
</dbReference>
<sequence>MRHLTKRNNTFYYQRRIPSHLQHHYQNAKVVRFSLHTTNPREAVILATKHTANYDREFFQLQYITLSQTPVVTNQFIAERPQVKLQQQAKKKEPKLSECIELFMTAKTVDRVSPKALARYRSRLELLLRIVKDKGINSFTRDDALSFKHQLVQLPPNINNNPRYKGKTIKQIIAFGDKPIGIHTINDTLKVVSGFFDWLVLNEKSDKNPFTKLQVRKEIKASEERRVFTRSDIKKLFTIEPYKTPPKEAWHYWIPLLGLYTGARINELCQLYTDNIKQIDGVWCISINADRPDQKLKTKAAFRNIPIHSKLIKLGFIDYVKSLPLGLVFPTLKYLPEDGYGKYPSKWFSIQRDKVLNKNERYKKTFHSFRHTVANEFKQLGVEYSPASYLLGHTDETMTYGRYGKDYKPRLLQEVIERLDFDIGKP</sequence>
<evidence type="ECO:0000256" key="4">
    <source>
        <dbReference type="ARBA" id="ARBA00023172"/>
    </source>
</evidence>
<dbReference type="InterPro" id="IPR050090">
    <property type="entry name" value="Tyrosine_recombinase_XerCD"/>
</dbReference>
<dbReference type="Gene3D" id="1.10.150.130">
    <property type="match status" value="1"/>
</dbReference>
<comment type="caution">
    <text evidence="6">The sequence shown here is derived from an EMBL/GenBank/DDBJ whole genome shotgun (WGS) entry which is preliminary data.</text>
</comment>
<reference evidence="6 7" key="1">
    <citation type="submission" date="2020-04" db="EMBL/GenBank/DDBJ databases">
        <title>Whole-genome sequencing of Vibrio spp. from China reveals different genetic environments of blaCTX-M-14 among diverse lineages.</title>
        <authorList>
            <person name="Zheng Z."/>
            <person name="Ye L."/>
            <person name="Chen S."/>
        </authorList>
    </citation>
    <scope>NUCLEOTIDE SEQUENCE [LARGE SCALE GENOMIC DNA]</scope>
    <source>
        <strain evidence="6 7">Vb1636</strain>
    </source>
</reference>
<evidence type="ECO:0000313" key="7">
    <source>
        <dbReference type="Proteomes" id="UP000565155"/>
    </source>
</evidence>
<dbReference type="PANTHER" id="PTHR30349">
    <property type="entry name" value="PHAGE INTEGRASE-RELATED"/>
    <property type="match status" value="1"/>
</dbReference>
<gene>
    <name evidence="6" type="ORF">HKB35_19075</name>
</gene>
<dbReference type="SUPFAM" id="SSF56349">
    <property type="entry name" value="DNA breaking-rejoining enzymes"/>
    <property type="match status" value="1"/>
</dbReference>
<dbReference type="PROSITE" id="PS51898">
    <property type="entry name" value="TYR_RECOMBINASE"/>
    <property type="match status" value="1"/>
</dbReference>
<dbReference type="InterPro" id="IPR002104">
    <property type="entry name" value="Integrase_catalytic"/>
</dbReference>
<evidence type="ECO:0000313" key="6">
    <source>
        <dbReference type="EMBL" id="NMR75722.1"/>
    </source>
</evidence>